<dbReference type="NCBIfam" id="NF009435">
    <property type="entry name" value="PRK12794.1"/>
    <property type="match status" value="1"/>
</dbReference>
<dbReference type="InterPro" id="IPR010845">
    <property type="entry name" value="FlaF"/>
</dbReference>
<protein>
    <submittedName>
        <fullName evidence="1">Flagellar protein FlaF</fullName>
    </submittedName>
</protein>
<dbReference type="EMBL" id="OBEL01000001">
    <property type="protein sequence ID" value="SNZ08864.1"/>
    <property type="molecule type" value="Genomic_DNA"/>
</dbReference>
<dbReference type="RefSeq" id="WP_097152959.1">
    <property type="nucleotide sequence ID" value="NZ_OBEL01000001.1"/>
</dbReference>
<dbReference type="Pfam" id="PF07309">
    <property type="entry name" value="FlaF"/>
    <property type="match status" value="1"/>
</dbReference>
<keyword evidence="1" id="KW-0282">Flagellum</keyword>
<gene>
    <name evidence="1" type="ORF">SAMN06265368_1852</name>
</gene>
<dbReference type="OrthoDB" id="8563081at2"/>
<dbReference type="AlphaFoldDB" id="A0A285NH99"/>
<evidence type="ECO:0000313" key="2">
    <source>
        <dbReference type="Proteomes" id="UP000219439"/>
    </source>
</evidence>
<accession>A0A285NH99</accession>
<organism evidence="1 2">
    <name type="scientific">Cohaesibacter gelatinilyticus</name>
    <dbReference type="NCBI Taxonomy" id="372072"/>
    <lineage>
        <taxon>Bacteria</taxon>
        <taxon>Pseudomonadati</taxon>
        <taxon>Pseudomonadota</taxon>
        <taxon>Alphaproteobacteria</taxon>
        <taxon>Hyphomicrobiales</taxon>
        <taxon>Cohaesibacteraceae</taxon>
    </lineage>
</organism>
<dbReference type="Proteomes" id="UP000219439">
    <property type="component" value="Unassembled WGS sequence"/>
</dbReference>
<proteinExistence type="predicted"/>
<reference evidence="1 2" key="1">
    <citation type="submission" date="2017-09" db="EMBL/GenBank/DDBJ databases">
        <authorList>
            <person name="Ehlers B."/>
            <person name="Leendertz F.H."/>
        </authorList>
    </citation>
    <scope>NUCLEOTIDE SEQUENCE [LARGE SCALE GENOMIC DNA]</scope>
    <source>
        <strain evidence="1 2">DSM 18289</strain>
    </source>
</reference>
<evidence type="ECO:0000313" key="1">
    <source>
        <dbReference type="EMBL" id="SNZ08864.1"/>
    </source>
</evidence>
<name>A0A285NH99_9HYPH</name>
<sequence length="124" mass="13684">MYNQAAAATAYQDTGQKTGDPRELEANLLLQAAAKLNRAKANGLKSDELDEALTFNRKLWTIFVGELLDENHGMPKAVRENLVNLGIFTFNHTLEIMTDPENKSVDSLININKNIAEGLRSTPA</sequence>
<keyword evidence="1" id="KW-0966">Cell projection</keyword>
<keyword evidence="2" id="KW-1185">Reference proteome</keyword>
<keyword evidence="1" id="KW-0969">Cilium</keyword>
<dbReference type="GO" id="GO:0044781">
    <property type="term" value="P:bacterial-type flagellum organization"/>
    <property type="evidence" value="ECO:0007669"/>
    <property type="project" value="InterPro"/>
</dbReference>